<dbReference type="EMBL" id="ASXJ01000090">
    <property type="protein sequence ID" value="ERM02385.1"/>
    <property type="molecule type" value="Genomic_DNA"/>
</dbReference>
<protein>
    <submittedName>
        <fullName evidence="1">Uncharacterized protein</fullName>
    </submittedName>
</protein>
<comment type="caution">
    <text evidence="1">The sequence shown here is derived from an EMBL/GenBank/DDBJ whole genome shotgun (WGS) entry which is preliminary data.</text>
</comment>
<accession>U4V8U0</accession>
<reference evidence="1 2" key="1">
    <citation type="journal article" date="2014" name="FEMS Microbiol. Lett.">
        <title>Genome sequencing analysis reveals virulence-related gene content of Ochrobactrum intermedium strain 229E, a urease-positive strain isolated from the human gastric niche.</title>
        <authorList>
            <person name="Kulkarni G.J."/>
            <person name="Shetty S."/>
            <person name="Dharne M.S."/>
            <person name="Shouche Y.S."/>
        </authorList>
    </citation>
    <scope>NUCLEOTIDE SEQUENCE [LARGE SCALE GENOMIC DNA]</scope>
    <source>
        <strain evidence="1 2">229E</strain>
    </source>
</reference>
<dbReference type="Proteomes" id="UP000016842">
    <property type="component" value="Unassembled WGS sequence"/>
</dbReference>
<name>U4V8U0_9HYPH</name>
<proteinExistence type="predicted"/>
<evidence type="ECO:0000313" key="1">
    <source>
        <dbReference type="EMBL" id="ERM02385.1"/>
    </source>
</evidence>
<organism evidence="1 2">
    <name type="scientific">Brucella intermedia 229E</name>
    <dbReference type="NCBI Taxonomy" id="1337887"/>
    <lineage>
        <taxon>Bacteria</taxon>
        <taxon>Pseudomonadati</taxon>
        <taxon>Pseudomonadota</taxon>
        <taxon>Alphaproteobacteria</taxon>
        <taxon>Hyphomicrobiales</taxon>
        <taxon>Brucellaceae</taxon>
        <taxon>Brucella/Ochrobactrum group</taxon>
        <taxon>Brucella</taxon>
    </lineage>
</organism>
<evidence type="ECO:0000313" key="2">
    <source>
        <dbReference type="Proteomes" id="UP000016842"/>
    </source>
</evidence>
<gene>
    <name evidence="1" type="ORF">Q644_17020</name>
</gene>
<dbReference type="AlphaFoldDB" id="U4V8U0"/>
<sequence>MTPRITPEQHAVLIKARNAEKAEDRGDDKHIVHREALLDQVTGIKLQAGFRSALPPHPATEGQCDQNIEAIKQEAFLGFDLVFVTMENAEVEDKQAHDDNNECRPKIYRCTKKIAR</sequence>